<reference evidence="2 3" key="1">
    <citation type="submission" date="2016-11" db="EMBL/GenBank/DDBJ databases">
        <authorList>
            <person name="Jaros S."/>
            <person name="Januszkiewicz K."/>
            <person name="Wedrychowicz H."/>
        </authorList>
    </citation>
    <scope>NUCLEOTIDE SEQUENCE [LARGE SCALE GENOMIC DNA]</scope>
    <source>
        <strain evidence="2 3">GAS95</strain>
    </source>
</reference>
<accession>A0A1N6IFF7</accession>
<keyword evidence="3" id="KW-1185">Reference proteome</keyword>
<dbReference type="PANTHER" id="PTHR43162">
    <property type="match status" value="1"/>
</dbReference>
<proteinExistence type="predicted"/>
<feature type="domain" description="NAD(P)-binding" evidence="1">
    <location>
        <begin position="6"/>
        <end position="141"/>
    </location>
</feature>
<dbReference type="InterPro" id="IPR016040">
    <property type="entry name" value="NAD(P)-bd_dom"/>
</dbReference>
<protein>
    <submittedName>
        <fullName evidence="2">Uncharacterized conserved protein YbjT, contains NAD(P)-binding and DUF2867 domains</fullName>
    </submittedName>
</protein>
<evidence type="ECO:0000259" key="1">
    <source>
        <dbReference type="Pfam" id="PF13460"/>
    </source>
</evidence>
<name>A0A1N6IFF7_9BURK</name>
<dbReference type="Gene3D" id="3.90.25.10">
    <property type="entry name" value="UDP-galactose 4-epimerase, domain 1"/>
    <property type="match status" value="1"/>
</dbReference>
<evidence type="ECO:0000313" key="2">
    <source>
        <dbReference type="EMBL" id="SIO30743.1"/>
    </source>
</evidence>
<dbReference type="Pfam" id="PF13460">
    <property type="entry name" value="NAD_binding_10"/>
    <property type="match status" value="1"/>
</dbReference>
<dbReference type="Gene3D" id="3.40.50.720">
    <property type="entry name" value="NAD(P)-binding Rossmann-like Domain"/>
    <property type="match status" value="1"/>
</dbReference>
<dbReference type="InterPro" id="IPR036291">
    <property type="entry name" value="NAD(P)-bd_dom_sf"/>
</dbReference>
<evidence type="ECO:0000313" key="3">
    <source>
        <dbReference type="Proteomes" id="UP000185151"/>
    </source>
</evidence>
<gene>
    <name evidence="2" type="ORF">SAMN05444165_2111</name>
</gene>
<dbReference type="SUPFAM" id="SSF51735">
    <property type="entry name" value="NAD(P)-binding Rossmann-fold domains"/>
    <property type="match status" value="1"/>
</dbReference>
<dbReference type="PANTHER" id="PTHR43162:SF1">
    <property type="entry name" value="PRESTALK A DIFFERENTIATION PROTEIN A"/>
    <property type="match status" value="1"/>
</dbReference>
<sequence length="299" mass="31961">MFVVFGASGNVGDATAVRLRQAGRAVRAVVRREKQGDYLAALGCEIVLADLTDRASVAKAIEGADAVQILCPVPRTDPHPADTMRRMIDTAADALRANPPPRILALSDYGAELEHGTGITLLFHHIEAQLKPVMSHLTFLRAAEHMHNWGRVIPAALAAGVLPSLHHPLDKLFPTVAAQDVGRLAADLLMDDDPDGEISPRIVSIEGPRRVSALDIAHTLSELSGRAVAAQALPHEAWTPMLLRAGLSANHAQLIVDLYDTHNDGRIDVEEGVGERRFGTTPLAEVLAALLPHVETAAS</sequence>
<organism evidence="2 3">
    <name type="scientific">Paraburkholderia phenazinium</name>
    <dbReference type="NCBI Taxonomy" id="60549"/>
    <lineage>
        <taxon>Bacteria</taxon>
        <taxon>Pseudomonadati</taxon>
        <taxon>Pseudomonadota</taxon>
        <taxon>Betaproteobacteria</taxon>
        <taxon>Burkholderiales</taxon>
        <taxon>Burkholderiaceae</taxon>
        <taxon>Paraburkholderia</taxon>
    </lineage>
</organism>
<dbReference type="OrthoDB" id="8945220at2"/>
<dbReference type="EMBL" id="FSRU01000001">
    <property type="protein sequence ID" value="SIO30743.1"/>
    <property type="molecule type" value="Genomic_DNA"/>
</dbReference>
<dbReference type="RefSeq" id="WP_074295598.1">
    <property type="nucleotide sequence ID" value="NZ_FSRU01000001.1"/>
</dbReference>
<dbReference type="Proteomes" id="UP000185151">
    <property type="component" value="Unassembled WGS sequence"/>
</dbReference>
<dbReference type="AlphaFoldDB" id="A0A1N6IFF7"/>
<dbReference type="InterPro" id="IPR051604">
    <property type="entry name" value="Ergot_Alk_Oxidoreductase"/>
</dbReference>